<accession>A0ABU1JZH9</accession>
<evidence type="ECO:0000256" key="1">
    <source>
        <dbReference type="SAM" id="SignalP"/>
    </source>
</evidence>
<reference evidence="4 5" key="1">
    <citation type="submission" date="2023-07" db="EMBL/GenBank/DDBJ databases">
        <title>Sorghum-associated microbial communities from plants grown in Nebraska, USA.</title>
        <authorList>
            <person name="Schachtman D."/>
        </authorList>
    </citation>
    <scope>NUCLEOTIDE SEQUENCE [LARGE SCALE GENOMIC DNA]</scope>
    <source>
        <strain evidence="4 5">584</strain>
    </source>
</reference>
<keyword evidence="5" id="KW-1185">Reference proteome</keyword>
<protein>
    <submittedName>
        <fullName evidence="4">CubicO group peptidase (Beta-lactamase class C family)</fullName>
    </submittedName>
</protein>
<dbReference type="InterPro" id="IPR001466">
    <property type="entry name" value="Beta-lactam-related"/>
</dbReference>
<dbReference type="PANTHER" id="PTHR46825:SF15">
    <property type="entry name" value="BETA-LACTAMASE-RELATED DOMAIN-CONTAINING PROTEIN"/>
    <property type="match status" value="1"/>
</dbReference>
<dbReference type="SUPFAM" id="SSF56601">
    <property type="entry name" value="beta-lactamase/transpeptidase-like"/>
    <property type="match status" value="1"/>
</dbReference>
<dbReference type="Pfam" id="PF11954">
    <property type="entry name" value="DUF3471"/>
    <property type="match status" value="1"/>
</dbReference>
<dbReference type="InterPro" id="IPR021860">
    <property type="entry name" value="Peptidase_S12_Pab87-rel_C"/>
</dbReference>
<feature type="chain" id="PRO_5045566882" evidence="1">
    <location>
        <begin position="22"/>
        <end position="513"/>
    </location>
</feature>
<evidence type="ECO:0000313" key="5">
    <source>
        <dbReference type="Proteomes" id="UP001262410"/>
    </source>
</evidence>
<dbReference type="InterPro" id="IPR050491">
    <property type="entry name" value="AmpC-like"/>
</dbReference>
<dbReference type="RefSeq" id="WP_309801449.1">
    <property type="nucleotide sequence ID" value="NZ_JAVDPW010000015.1"/>
</dbReference>
<comment type="caution">
    <text evidence="4">The sequence shown here is derived from an EMBL/GenBank/DDBJ whole genome shotgun (WGS) entry which is preliminary data.</text>
</comment>
<keyword evidence="1" id="KW-0732">Signal</keyword>
<feature type="domain" description="Peptidase S12 Pab87-related C-terminal" evidence="3">
    <location>
        <begin position="411"/>
        <end position="498"/>
    </location>
</feature>
<feature type="signal peptide" evidence="1">
    <location>
        <begin position="1"/>
        <end position="21"/>
    </location>
</feature>
<dbReference type="Gene3D" id="3.40.710.10">
    <property type="entry name" value="DD-peptidase/beta-lactamase superfamily"/>
    <property type="match status" value="1"/>
</dbReference>
<feature type="domain" description="Beta-lactamase-related" evidence="2">
    <location>
        <begin position="40"/>
        <end position="364"/>
    </location>
</feature>
<sequence length="513" mass="54229">MRLSFLSAAALAVTLAPSAGAGAGTVTPEAVTAALPLLERQAQAAVDRGDVPGLSIAVVYRDEVVFLKGFGRREAGQPAAVDADTVFQLASCSKPIASTVVAALVSAGTVTWDTRIADIDPGFALAEAYPTQQLTIRDLFAHRSGLPGEAGNELEALGYDRDEILHRLRQVAPASSFRAGYSYSNFGITEGAVAAAKAAGMAWEDAAQQLVYAPLGMASTSSRHADFLSRPDRAALHVRVGGDWQAKLTRDPDAQSPAGGVSSTARDMAQWLRLELGRGRYAGQDLIRRDALDQTHQPLMARGANPVTGAAAFYGLGWNVEYGRHGLQWDHAGAFSVGARTLVSLYPDDGIGIVILANAFPTGVPEGLADSFFDQVFDGRVTQDWPAKWGRIFDGLFGPAVAASQARYGTPPASPSPALPAAAYAGRYANAYLGTAAVVERQGTLWLTLGPRQQAEFPLRHFDRDLFVYAPSAETPDLLAAVTFRIGPDQVADQVTIEDLDDLGLGVLTRAAP</sequence>
<evidence type="ECO:0000259" key="2">
    <source>
        <dbReference type="Pfam" id="PF00144"/>
    </source>
</evidence>
<evidence type="ECO:0000313" key="4">
    <source>
        <dbReference type="EMBL" id="MDR6294035.1"/>
    </source>
</evidence>
<dbReference type="InterPro" id="IPR012338">
    <property type="entry name" value="Beta-lactam/transpept-like"/>
</dbReference>
<dbReference type="PANTHER" id="PTHR46825">
    <property type="entry name" value="D-ALANYL-D-ALANINE-CARBOXYPEPTIDASE/ENDOPEPTIDASE AMPH"/>
    <property type="match status" value="1"/>
</dbReference>
<name>A0ABU1JZH9_9PROT</name>
<dbReference type="Gene3D" id="2.40.128.600">
    <property type="match status" value="1"/>
</dbReference>
<gene>
    <name evidence="4" type="ORF">E9232_006589</name>
</gene>
<organism evidence="4 5">
    <name type="scientific">Inquilinus ginsengisoli</name>
    <dbReference type="NCBI Taxonomy" id="363840"/>
    <lineage>
        <taxon>Bacteria</taxon>
        <taxon>Pseudomonadati</taxon>
        <taxon>Pseudomonadota</taxon>
        <taxon>Alphaproteobacteria</taxon>
        <taxon>Rhodospirillales</taxon>
        <taxon>Rhodospirillaceae</taxon>
        <taxon>Inquilinus</taxon>
    </lineage>
</organism>
<evidence type="ECO:0000259" key="3">
    <source>
        <dbReference type="Pfam" id="PF11954"/>
    </source>
</evidence>
<dbReference type="Pfam" id="PF00144">
    <property type="entry name" value="Beta-lactamase"/>
    <property type="match status" value="1"/>
</dbReference>
<proteinExistence type="predicted"/>
<dbReference type="Proteomes" id="UP001262410">
    <property type="component" value="Unassembled WGS sequence"/>
</dbReference>
<dbReference type="EMBL" id="JAVDPW010000015">
    <property type="protein sequence ID" value="MDR6294035.1"/>
    <property type="molecule type" value="Genomic_DNA"/>
</dbReference>